<feature type="transmembrane region" description="Helical" evidence="7">
    <location>
        <begin position="203"/>
        <end position="223"/>
    </location>
</feature>
<feature type="transmembrane region" description="Helical" evidence="7">
    <location>
        <begin position="229"/>
        <end position="250"/>
    </location>
</feature>
<keyword evidence="5 7" id="KW-0472">Membrane</keyword>
<dbReference type="GO" id="GO:0005886">
    <property type="term" value="C:plasma membrane"/>
    <property type="evidence" value="ECO:0007669"/>
    <property type="project" value="UniProtKB-SubCell"/>
</dbReference>
<dbReference type="PROSITE" id="PS50156">
    <property type="entry name" value="SSD"/>
    <property type="match status" value="1"/>
</dbReference>
<feature type="transmembrane region" description="Helical" evidence="7">
    <location>
        <begin position="180"/>
        <end position="198"/>
    </location>
</feature>
<keyword evidence="10" id="KW-1185">Reference proteome</keyword>
<feature type="transmembrane region" description="Helical" evidence="7">
    <location>
        <begin position="621"/>
        <end position="640"/>
    </location>
</feature>
<feature type="transmembrane region" description="Helical" evidence="7">
    <location>
        <begin position="564"/>
        <end position="587"/>
    </location>
</feature>
<dbReference type="HOGENOM" id="CLU_005108_5_2_11"/>
<feature type="transmembrane region" description="Helical" evidence="7">
    <location>
        <begin position="646"/>
        <end position="666"/>
    </location>
</feature>
<feature type="domain" description="SSD" evidence="8">
    <location>
        <begin position="214"/>
        <end position="328"/>
    </location>
</feature>
<organism evidence="9 10">
    <name type="scientific">Modestobacter italicus (strain DSM 44449 / CECT 9708 / BC 501)</name>
    <dbReference type="NCBI Taxonomy" id="2732864"/>
    <lineage>
        <taxon>Bacteria</taxon>
        <taxon>Bacillati</taxon>
        <taxon>Actinomycetota</taxon>
        <taxon>Actinomycetes</taxon>
        <taxon>Geodermatophilales</taxon>
        <taxon>Geodermatophilaceae</taxon>
        <taxon>Modestobacter</taxon>
    </lineage>
</organism>
<evidence type="ECO:0000256" key="7">
    <source>
        <dbReference type="SAM" id="Phobius"/>
    </source>
</evidence>
<dbReference type="InterPro" id="IPR050545">
    <property type="entry name" value="Mycobact_MmpL"/>
</dbReference>
<evidence type="ECO:0000313" key="9">
    <source>
        <dbReference type="EMBL" id="CCH89300.1"/>
    </source>
</evidence>
<feature type="transmembrane region" description="Helical" evidence="7">
    <location>
        <begin position="360"/>
        <end position="380"/>
    </location>
</feature>
<dbReference type="eggNOG" id="COG1033">
    <property type="taxonomic scope" value="Bacteria"/>
</dbReference>
<sequence>MESLARFVLRHRMVVVLGWLVTMVAGGAVAGTVTDRLSFDFSLPGQPGYEAEEQLIATFGASTADTLVPVLTVPEGSTVADREADIAGVFDAVRAAVPTARVVDQASTGDDRFVTDDGQSAFALVQGPMPEGFGPGIEAQVQPAFEQAAAAAGLDTGLTSYVLLSAGGETEGPSVLVETLFGAVGALAVLLFVFASFLAFVPLLIAAVSILTTFLLVLGLTYLTDVSFVVQFLIALVGLGVAIDYSLLLVSRWREERAHGRSNDEAVVVAVKTAGHAVLASGVTVAISLLALILVPVPFLRSMGLGGMLIPLVSVAVVLTLLPALLSKVGPRVDWPRIRHDAVAARGWTAWARLIVRRRWIATGVAVLLLALVIVPVFGLKIGQANSESLASSGPPYDALQTLEDGGVGDGVLTPIEVLVPDDQAAAAVAAAGDVDDVRMAVLGGSQGGTTVIDVVPVSETVDGDSIEVVNDVRSAVEGATDGSVGIAGTGAIVQDYFSAVYENFPYVLALIAVITFVLLVRTFRSLLLPIKAVVLNLVSLAAVFGAVTWFWQEGHGSEALFGIPATGAITFWLPVIIFAFLFGLSMDYEVFILARMREEYDDTGNTPDAVVTGIGRTGRLVTSAALILFFSFAALASSPGTDIKVLGTALGVGILIDATLVRALLVPALVSLLGKWNWWLPAGLAKVLRVEPSPLKDERPLPPAAERELVPTASAAEAHVTPPAPRGPADEERDPLGGRRG</sequence>
<dbReference type="Pfam" id="PF03176">
    <property type="entry name" value="MMPL"/>
    <property type="match status" value="2"/>
</dbReference>
<accession>I4F0Y7</accession>
<dbReference type="EMBL" id="FO203431">
    <property type="protein sequence ID" value="CCH89300.1"/>
    <property type="molecule type" value="Genomic_DNA"/>
</dbReference>
<dbReference type="PATRIC" id="fig|477641.3.peg.3645"/>
<feature type="region of interest" description="Disordered" evidence="6">
    <location>
        <begin position="695"/>
        <end position="742"/>
    </location>
</feature>
<gene>
    <name evidence="9" type="ordered locus">MODMU_3897</name>
</gene>
<feature type="transmembrane region" description="Helical" evidence="7">
    <location>
        <begin position="533"/>
        <end position="552"/>
    </location>
</feature>
<evidence type="ECO:0000256" key="3">
    <source>
        <dbReference type="ARBA" id="ARBA00022692"/>
    </source>
</evidence>
<evidence type="ECO:0000256" key="6">
    <source>
        <dbReference type="SAM" id="MobiDB-lite"/>
    </source>
</evidence>
<dbReference type="OrthoDB" id="7051771at2"/>
<name>I4F0Y7_MODI5</name>
<comment type="subcellular location">
    <subcellularLocation>
        <location evidence="1">Cell membrane</location>
        <topology evidence="1">Multi-pass membrane protein</topology>
    </subcellularLocation>
</comment>
<dbReference type="KEGG" id="mmar:MODMU_3897"/>
<keyword evidence="3 7" id="KW-0812">Transmembrane</keyword>
<evidence type="ECO:0000256" key="4">
    <source>
        <dbReference type="ARBA" id="ARBA00022989"/>
    </source>
</evidence>
<dbReference type="PANTHER" id="PTHR33406">
    <property type="entry name" value="MEMBRANE PROTEIN MJ1562-RELATED"/>
    <property type="match status" value="1"/>
</dbReference>
<evidence type="ECO:0000313" key="10">
    <source>
        <dbReference type="Proteomes" id="UP000006461"/>
    </source>
</evidence>
<reference evidence="9 10" key="1">
    <citation type="journal article" date="2012" name="J. Bacteriol.">
        <title>Genome Sequence of Radiation-Resistant Modestobacter marinus Strain BC501, a Representative Actinobacterium That Thrives on Calcareous Stone Surfaces.</title>
        <authorList>
            <person name="Normand P."/>
            <person name="Gury J."/>
            <person name="Pujic P."/>
            <person name="Chouaia B."/>
            <person name="Crotti E."/>
            <person name="Brusetti L."/>
            <person name="Daffonchio D."/>
            <person name="Vacherie B."/>
            <person name="Barbe V."/>
            <person name="Medigue C."/>
            <person name="Calteau A."/>
            <person name="Ghodhbane-Gtari F."/>
            <person name="Essoussi I."/>
            <person name="Nouioui I."/>
            <person name="Abbassi-Ghozzi I."/>
            <person name="Gtari M."/>
        </authorList>
    </citation>
    <scope>NUCLEOTIDE SEQUENCE [LARGE SCALE GENOMIC DNA]</scope>
    <source>
        <strain evidence="10">BC 501</strain>
    </source>
</reference>
<dbReference type="SUPFAM" id="SSF82866">
    <property type="entry name" value="Multidrug efflux transporter AcrB transmembrane domain"/>
    <property type="match status" value="2"/>
</dbReference>
<feature type="compositionally biased region" description="Basic and acidic residues" evidence="6">
    <location>
        <begin position="695"/>
        <end position="710"/>
    </location>
</feature>
<dbReference type="OMA" id="WMPERAR"/>
<dbReference type="InterPro" id="IPR004869">
    <property type="entry name" value="MMPL_dom"/>
</dbReference>
<evidence type="ECO:0000256" key="5">
    <source>
        <dbReference type="ARBA" id="ARBA00023136"/>
    </source>
</evidence>
<keyword evidence="2" id="KW-1003">Cell membrane</keyword>
<dbReference type="eggNOG" id="COG2409">
    <property type="taxonomic scope" value="Bacteria"/>
</dbReference>
<feature type="transmembrane region" description="Helical" evidence="7">
    <location>
        <begin position="305"/>
        <end position="326"/>
    </location>
</feature>
<dbReference type="InterPro" id="IPR000731">
    <property type="entry name" value="SSD"/>
</dbReference>
<keyword evidence="4 7" id="KW-1133">Transmembrane helix</keyword>
<feature type="transmembrane region" description="Helical" evidence="7">
    <location>
        <begin position="504"/>
        <end position="521"/>
    </location>
</feature>
<dbReference type="AlphaFoldDB" id="I4F0Y7"/>
<feature type="compositionally biased region" description="Basic and acidic residues" evidence="6">
    <location>
        <begin position="729"/>
        <end position="742"/>
    </location>
</feature>
<feature type="transmembrane region" description="Helical" evidence="7">
    <location>
        <begin position="277"/>
        <end position="299"/>
    </location>
</feature>
<dbReference type="Proteomes" id="UP000006461">
    <property type="component" value="Chromosome"/>
</dbReference>
<dbReference type="STRING" id="477641.MODMU_3897"/>
<evidence type="ECO:0000256" key="2">
    <source>
        <dbReference type="ARBA" id="ARBA00022475"/>
    </source>
</evidence>
<dbReference type="Gene3D" id="1.20.1640.10">
    <property type="entry name" value="Multidrug efflux transporter AcrB transmembrane domain"/>
    <property type="match status" value="2"/>
</dbReference>
<dbReference type="PANTHER" id="PTHR33406:SF13">
    <property type="entry name" value="MEMBRANE PROTEIN YDFJ"/>
    <property type="match status" value="1"/>
</dbReference>
<proteinExistence type="predicted"/>
<protein>
    <recommendedName>
        <fullName evidence="8">SSD domain-containing protein</fullName>
    </recommendedName>
</protein>
<evidence type="ECO:0000259" key="8">
    <source>
        <dbReference type="PROSITE" id="PS50156"/>
    </source>
</evidence>
<evidence type="ECO:0000256" key="1">
    <source>
        <dbReference type="ARBA" id="ARBA00004651"/>
    </source>
</evidence>